<dbReference type="OrthoDB" id="10255539at2759"/>
<dbReference type="PANTHER" id="PTHR43977">
    <property type="entry name" value="STRUCTURAL MAINTENANCE OF CHROMOSOMES PROTEIN 3"/>
    <property type="match status" value="1"/>
</dbReference>
<keyword evidence="1 2" id="KW-0175">Coiled coil</keyword>
<dbReference type="Gene3D" id="3.40.50.300">
    <property type="entry name" value="P-loop containing nucleotide triphosphate hydrolases"/>
    <property type="match status" value="1"/>
</dbReference>
<dbReference type="InterPro" id="IPR003395">
    <property type="entry name" value="RecF/RecN/SMC_N"/>
</dbReference>
<dbReference type="Gene3D" id="1.20.1060.20">
    <property type="match status" value="1"/>
</dbReference>
<evidence type="ECO:0000256" key="1">
    <source>
        <dbReference type="ARBA" id="ARBA00023054"/>
    </source>
</evidence>
<dbReference type="AlphaFoldDB" id="A0A150GCU0"/>
<comment type="caution">
    <text evidence="5">The sequence shown here is derived from an EMBL/GenBank/DDBJ whole genome shotgun (WGS) entry which is preliminary data.</text>
</comment>
<dbReference type="GO" id="GO:0005694">
    <property type="term" value="C:chromosome"/>
    <property type="evidence" value="ECO:0007669"/>
    <property type="project" value="InterPro"/>
</dbReference>
<gene>
    <name evidence="5" type="ORF">GPECTOR_34g797</name>
</gene>
<feature type="coiled-coil region" evidence="2">
    <location>
        <begin position="553"/>
        <end position="619"/>
    </location>
</feature>
<feature type="coiled-coil region" evidence="2">
    <location>
        <begin position="359"/>
        <end position="516"/>
    </location>
</feature>
<dbReference type="InterPro" id="IPR036277">
    <property type="entry name" value="SMC_hinge_sf"/>
</dbReference>
<keyword evidence="6" id="KW-1185">Reference proteome</keyword>
<dbReference type="EMBL" id="LSYV01000035">
    <property type="protein sequence ID" value="KXZ47638.1"/>
    <property type="molecule type" value="Genomic_DNA"/>
</dbReference>
<evidence type="ECO:0000313" key="5">
    <source>
        <dbReference type="EMBL" id="KXZ47638.1"/>
    </source>
</evidence>
<feature type="compositionally biased region" description="Gly residues" evidence="3">
    <location>
        <begin position="775"/>
        <end position="792"/>
    </location>
</feature>
<reference evidence="6" key="1">
    <citation type="journal article" date="2016" name="Nat. Commun.">
        <title>The Gonium pectorale genome demonstrates co-option of cell cycle regulation during the evolution of multicellularity.</title>
        <authorList>
            <person name="Hanschen E.R."/>
            <person name="Marriage T.N."/>
            <person name="Ferris P.J."/>
            <person name="Hamaji T."/>
            <person name="Toyoda A."/>
            <person name="Fujiyama A."/>
            <person name="Neme R."/>
            <person name="Noguchi H."/>
            <person name="Minakuchi Y."/>
            <person name="Suzuki M."/>
            <person name="Kawai-Toyooka H."/>
            <person name="Smith D.R."/>
            <person name="Sparks H."/>
            <person name="Anderson J."/>
            <person name="Bakaric R."/>
            <person name="Luria V."/>
            <person name="Karger A."/>
            <person name="Kirschner M.W."/>
            <person name="Durand P.M."/>
            <person name="Michod R.E."/>
            <person name="Nozaki H."/>
            <person name="Olson B.J."/>
        </authorList>
    </citation>
    <scope>NUCLEOTIDE SEQUENCE [LARGE SCALE GENOMIC DNA]</scope>
    <source>
        <strain evidence="6">NIES-2863</strain>
    </source>
</reference>
<dbReference type="Gene3D" id="3.30.70.1620">
    <property type="match status" value="1"/>
</dbReference>
<sequence>MQQTAADAALAEAELAVKHLTKQLAEQRKAAAAKEKEGANLTRELEKHKAKAEECSARLQSLSFDAESMRALEVRRDHCRATAQRCRDQVNGLEGEVSAARFDYTPPSRSFDARKVHGPVATLVRVKDPTAALALEVAAGGKLYQVVVDDDATGKELLTRGQLRRRTTIIPLNKVSYPQMHPSVLEAAQRLGGGKARPAVDFLEYDPRVGPAVKYAFGNVFICQDSGTAKRLAFSREVNMRCVSLEGDDFNPAGTLTGGSRGARACLLARLEELRTASDTLAKAQAELAEVERQLAAMETSAREHAKCSKELELAQHSLNLAQQRMAGSEGAQLAAAADATEAQLVTAKQSGGDAAKRKKELVELAKSLEREIRDFDKDRGARIKAAQDKLKKAKAAAESARKELRAAETALAAAQAERDAAGGEQEALQAQVAAAEQTIAGTTAEVKKMSEEVAAAKAEAAAAANRLKGMQERLSECDGEIRALEASRAGLEKKAAESEAEMRKIEAKIKTKREQITKSKEWVARMEEEHQWIASDKRHFGTGDYKFDGVDISVQRKEYEELNERCEALKGKVKASALSGLERAEAEYRSLGEKRKVVEADKQKLQQVMAELDEQSRAMLYDVWAKVNVWFGQIFSTLLPGTSAKLEPPEGGTYLDGLEVRVAFGTVWKESLTELSGGQRSLLALSLILALCRFKPAPIYILDEVDAALDLNHTQNIGRMIRENFPESQFIVVSLKEGMFSNANVLFRTKFVEGVSTVTRTVTDTGRAAATGGRENGAAGGKGGAGSGRARGGAALRDANRLG</sequence>
<dbReference type="STRING" id="33097.A0A150GCU0"/>
<dbReference type="SMART" id="SM00968">
    <property type="entry name" value="SMC_hinge"/>
    <property type="match status" value="1"/>
</dbReference>
<evidence type="ECO:0000256" key="3">
    <source>
        <dbReference type="SAM" id="MobiDB-lite"/>
    </source>
</evidence>
<dbReference type="SUPFAM" id="SSF52540">
    <property type="entry name" value="P-loop containing nucleoside triphosphate hydrolases"/>
    <property type="match status" value="1"/>
</dbReference>
<name>A0A150GCU0_GONPE</name>
<feature type="region of interest" description="Disordered" evidence="3">
    <location>
        <begin position="767"/>
        <end position="804"/>
    </location>
</feature>
<organism evidence="5 6">
    <name type="scientific">Gonium pectorale</name>
    <name type="common">Green alga</name>
    <dbReference type="NCBI Taxonomy" id="33097"/>
    <lineage>
        <taxon>Eukaryota</taxon>
        <taxon>Viridiplantae</taxon>
        <taxon>Chlorophyta</taxon>
        <taxon>core chlorophytes</taxon>
        <taxon>Chlorophyceae</taxon>
        <taxon>CS clade</taxon>
        <taxon>Chlamydomonadales</taxon>
        <taxon>Volvocaceae</taxon>
        <taxon>Gonium</taxon>
    </lineage>
</organism>
<dbReference type="GO" id="GO:0051276">
    <property type="term" value="P:chromosome organization"/>
    <property type="evidence" value="ECO:0007669"/>
    <property type="project" value="InterPro"/>
</dbReference>
<dbReference type="Pfam" id="PF06470">
    <property type="entry name" value="SMC_hinge"/>
    <property type="match status" value="1"/>
</dbReference>
<dbReference type="Pfam" id="PF02463">
    <property type="entry name" value="SMC_N"/>
    <property type="match status" value="1"/>
</dbReference>
<protein>
    <recommendedName>
        <fullName evidence="4">SMC hinge domain-containing protein</fullName>
    </recommendedName>
</protein>
<proteinExistence type="predicted"/>
<evidence type="ECO:0000256" key="2">
    <source>
        <dbReference type="SAM" id="Coils"/>
    </source>
</evidence>
<feature type="domain" description="SMC hinge" evidence="4">
    <location>
        <begin position="114"/>
        <end position="233"/>
    </location>
</feature>
<accession>A0A150GCU0</accession>
<dbReference type="InterPro" id="IPR010935">
    <property type="entry name" value="SMC_hinge"/>
</dbReference>
<dbReference type="Gene3D" id="1.10.287.1490">
    <property type="match status" value="1"/>
</dbReference>
<dbReference type="GO" id="GO:0005524">
    <property type="term" value="F:ATP binding"/>
    <property type="evidence" value="ECO:0007669"/>
    <property type="project" value="InterPro"/>
</dbReference>
<dbReference type="FunFam" id="3.40.50.300:FF:000385">
    <property type="entry name" value="Structural maintenance of chromosomes 2"/>
    <property type="match status" value="1"/>
</dbReference>
<evidence type="ECO:0000259" key="4">
    <source>
        <dbReference type="SMART" id="SM00968"/>
    </source>
</evidence>
<dbReference type="InterPro" id="IPR027417">
    <property type="entry name" value="P-loop_NTPase"/>
</dbReference>
<feature type="coiled-coil region" evidence="2">
    <location>
        <begin position="274"/>
        <end position="301"/>
    </location>
</feature>
<feature type="coiled-coil region" evidence="2">
    <location>
        <begin position="10"/>
        <end position="58"/>
    </location>
</feature>
<dbReference type="SUPFAM" id="SSF75553">
    <property type="entry name" value="Smc hinge domain"/>
    <property type="match status" value="1"/>
</dbReference>
<evidence type="ECO:0000313" key="6">
    <source>
        <dbReference type="Proteomes" id="UP000075714"/>
    </source>
</evidence>
<dbReference type="Proteomes" id="UP000075714">
    <property type="component" value="Unassembled WGS sequence"/>
</dbReference>